<protein>
    <submittedName>
        <fullName evidence="2">Thiopeptide-type bacteriocin biosynthesis protein</fullName>
    </submittedName>
</protein>
<gene>
    <name evidence="2" type="ORF">ACFPCZ_06695</name>
</gene>
<dbReference type="EMBL" id="JBHSIY010000006">
    <property type="protein sequence ID" value="MFC4866313.1"/>
    <property type="molecule type" value="Genomic_DNA"/>
</dbReference>
<dbReference type="RefSeq" id="WP_344139842.1">
    <property type="nucleotide sequence ID" value="NZ_BAAAQI010000001.1"/>
</dbReference>
<reference evidence="3" key="1">
    <citation type="journal article" date="2019" name="Int. J. Syst. Evol. Microbiol.">
        <title>The Global Catalogue of Microorganisms (GCM) 10K type strain sequencing project: providing services to taxonomists for standard genome sequencing and annotation.</title>
        <authorList>
            <consortium name="The Broad Institute Genomics Platform"/>
            <consortium name="The Broad Institute Genome Sequencing Center for Infectious Disease"/>
            <person name="Wu L."/>
            <person name="Ma J."/>
        </authorList>
    </citation>
    <scope>NUCLEOTIDE SEQUENCE [LARGE SCALE GENOMIC DNA]</scope>
    <source>
        <strain evidence="3">CGMCC 4.7304</strain>
    </source>
</reference>
<evidence type="ECO:0000259" key="1">
    <source>
        <dbReference type="Pfam" id="PF14028"/>
    </source>
</evidence>
<keyword evidence="3" id="KW-1185">Reference proteome</keyword>
<sequence length="339" mass="37441">MGLMPADRLNAGLLARDSADVQGAERLADAVVQVLSGASLEEAASLVSIAPRELAAAVELYDRAGRAALRQDADTDWWQIYLSFSDWHDAETAAAAHLLPLLSDAEAAGAQWWFIRKYPEWRLRIRPRQRVESTLAAGLDELAAAGHIADWWHGLYEPETTAFGGADAMCAAHRLFHVDSRSILHHSRGTVDYALGPRELSTLLCTVMLRAAGLEWFEQGDVWHRVCAERPLPDDVSPARLQPMTAQLEAILRTQAEKIDSLFTTGDAAQHATMWTSAFRELGTTLGQASRHGRLHRGLREVLAYHVIFHWNRIGLPSRTQSALAHSARGAILEVNARQ</sequence>
<dbReference type="NCBIfam" id="TIGR03891">
    <property type="entry name" value="thiopep_ocin"/>
    <property type="match status" value="1"/>
</dbReference>
<proteinExistence type="predicted"/>
<evidence type="ECO:0000313" key="3">
    <source>
        <dbReference type="Proteomes" id="UP001595858"/>
    </source>
</evidence>
<evidence type="ECO:0000313" key="2">
    <source>
        <dbReference type="EMBL" id="MFC4866313.1"/>
    </source>
</evidence>
<feature type="domain" description="Thiopeptide-type bacteriocin biosynthesis" evidence="1">
    <location>
        <begin position="77"/>
        <end position="329"/>
    </location>
</feature>
<dbReference type="Proteomes" id="UP001595858">
    <property type="component" value="Unassembled WGS sequence"/>
</dbReference>
<dbReference type="Pfam" id="PF14028">
    <property type="entry name" value="Lant_dehydr_C"/>
    <property type="match status" value="1"/>
</dbReference>
<comment type="caution">
    <text evidence="2">The sequence shown here is derived from an EMBL/GenBank/DDBJ whole genome shotgun (WGS) entry which is preliminary data.</text>
</comment>
<name>A0ABV9SHJ7_9ACTN</name>
<accession>A0ABV9SHJ7</accession>
<organism evidence="2 3">
    <name type="scientific">Streptomonospora arabica</name>
    <dbReference type="NCBI Taxonomy" id="412417"/>
    <lineage>
        <taxon>Bacteria</taxon>
        <taxon>Bacillati</taxon>
        <taxon>Actinomycetota</taxon>
        <taxon>Actinomycetes</taxon>
        <taxon>Streptosporangiales</taxon>
        <taxon>Nocardiopsidaceae</taxon>
        <taxon>Streptomonospora</taxon>
    </lineage>
</organism>
<dbReference type="InterPro" id="IPR023809">
    <property type="entry name" value="Thiopep_bacteriocin_synth_dom"/>
</dbReference>